<dbReference type="InterPro" id="IPR032460">
    <property type="entry name" value="Symplekin/Pta1_N"/>
</dbReference>
<accession>A0A1B9GMY8</accession>
<reference evidence="7 8" key="1">
    <citation type="submission" date="2013-07" db="EMBL/GenBank/DDBJ databases">
        <title>The Genome Sequence of Cryptococcus heveanensis BCC8398.</title>
        <authorList>
            <consortium name="The Broad Institute Genome Sequencing Platform"/>
            <person name="Cuomo C."/>
            <person name="Litvintseva A."/>
            <person name="Chen Y."/>
            <person name="Heitman J."/>
            <person name="Sun S."/>
            <person name="Springer D."/>
            <person name="Dromer F."/>
            <person name="Young S.K."/>
            <person name="Zeng Q."/>
            <person name="Gargeya S."/>
            <person name="Fitzgerald M."/>
            <person name="Abouelleil A."/>
            <person name="Alvarado L."/>
            <person name="Berlin A.M."/>
            <person name="Chapman S.B."/>
            <person name="Dewar J."/>
            <person name="Goldberg J."/>
            <person name="Griggs A."/>
            <person name="Gujja S."/>
            <person name="Hansen M."/>
            <person name="Howarth C."/>
            <person name="Imamovic A."/>
            <person name="Larimer J."/>
            <person name="McCowan C."/>
            <person name="Murphy C."/>
            <person name="Pearson M."/>
            <person name="Priest M."/>
            <person name="Roberts A."/>
            <person name="Saif S."/>
            <person name="Shea T."/>
            <person name="Sykes S."/>
            <person name="Wortman J."/>
            <person name="Nusbaum C."/>
            <person name="Birren B."/>
        </authorList>
    </citation>
    <scope>NUCLEOTIDE SEQUENCE [LARGE SCALE GENOMIC DNA]</scope>
    <source>
        <strain evidence="7 8">BCC8398</strain>
    </source>
</reference>
<dbReference type="InterPro" id="IPR022075">
    <property type="entry name" value="Symplekin_C"/>
</dbReference>
<dbReference type="PANTHER" id="PTHR15245">
    <property type="entry name" value="SYMPLEKIN-RELATED"/>
    <property type="match status" value="1"/>
</dbReference>
<comment type="subcellular location">
    <subcellularLocation>
        <location evidence="1">Nucleus</location>
    </subcellularLocation>
</comment>
<keyword evidence="3" id="KW-0539">Nucleus</keyword>
<name>A0A1B9GMY8_9TREE</name>
<feature type="region of interest" description="Disordered" evidence="4">
    <location>
        <begin position="357"/>
        <end position="415"/>
    </location>
</feature>
<feature type="compositionally biased region" description="Acidic residues" evidence="4">
    <location>
        <begin position="775"/>
        <end position="787"/>
    </location>
</feature>
<proteinExistence type="predicted"/>
<feature type="region of interest" description="Disordered" evidence="4">
    <location>
        <begin position="772"/>
        <end position="827"/>
    </location>
</feature>
<dbReference type="EMBL" id="KI669508">
    <property type="protein sequence ID" value="OCF32464.1"/>
    <property type="molecule type" value="Genomic_DNA"/>
</dbReference>
<evidence type="ECO:0000259" key="6">
    <source>
        <dbReference type="Pfam" id="PF12295"/>
    </source>
</evidence>
<evidence type="ECO:0000256" key="3">
    <source>
        <dbReference type="ARBA" id="ARBA00023242"/>
    </source>
</evidence>
<dbReference type="SUPFAM" id="SSF48371">
    <property type="entry name" value="ARM repeat"/>
    <property type="match status" value="1"/>
</dbReference>
<dbReference type="InterPro" id="IPR011989">
    <property type="entry name" value="ARM-like"/>
</dbReference>
<keyword evidence="8" id="KW-1185">Reference proteome</keyword>
<dbReference type="AlphaFoldDB" id="A0A1B9GMY8"/>
<dbReference type="Gene3D" id="1.25.10.10">
    <property type="entry name" value="Leucine-rich Repeat Variant"/>
    <property type="match status" value="1"/>
</dbReference>
<keyword evidence="2" id="KW-0507">mRNA processing</keyword>
<dbReference type="InterPro" id="IPR016024">
    <property type="entry name" value="ARM-type_fold"/>
</dbReference>
<evidence type="ECO:0000256" key="1">
    <source>
        <dbReference type="ARBA" id="ARBA00004123"/>
    </source>
</evidence>
<dbReference type="OrthoDB" id="331600at2759"/>
<dbReference type="Proteomes" id="UP000092666">
    <property type="component" value="Unassembled WGS sequence"/>
</dbReference>
<evidence type="ECO:0000313" key="8">
    <source>
        <dbReference type="Proteomes" id="UP000092666"/>
    </source>
</evidence>
<gene>
    <name evidence="7" type="ORF">I316_05891</name>
</gene>
<evidence type="ECO:0000313" key="7">
    <source>
        <dbReference type="EMBL" id="OCF32464.1"/>
    </source>
</evidence>
<protein>
    <submittedName>
        <fullName evidence="7">Symplekin</fullName>
    </submittedName>
</protein>
<dbReference type="GO" id="GO:0005847">
    <property type="term" value="C:mRNA cleavage and polyadenylation specificity factor complex"/>
    <property type="evidence" value="ECO:0007669"/>
    <property type="project" value="TreeGrafter"/>
</dbReference>
<dbReference type="Pfam" id="PF11935">
    <property type="entry name" value="SYMPK_PTA1_N"/>
    <property type="match status" value="1"/>
</dbReference>
<dbReference type="Pfam" id="PF12295">
    <property type="entry name" value="Symplekin_C"/>
    <property type="match status" value="1"/>
</dbReference>
<dbReference type="InterPro" id="IPR021850">
    <property type="entry name" value="Symplekin/Pta1"/>
</dbReference>
<reference evidence="8" key="2">
    <citation type="submission" date="2013-12" db="EMBL/GenBank/DDBJ databases">
        <title>Evolution of pathogenesis and genome organization in the Tremellales.</title>
        <authorList>
            <person name="Cuomo C."/>
            <person name="Litvintseva A."/>
            <person name="Heitman J."/>
            <person name="Chen Y."/>
            <person name="Sun S."/>
            <person name="Springer D."/>
            <person name="Dromer F."/>
            <person name="Young S."/>
            <person name="Zeng Q."/>
            <person name="Chapman S."/>
            <person name="Gujja S."/>
            <person name="Saif S."/>
            <person name="Birren B."/>
        </authorList>
    </citation>
    <scope>NUCLEOTIDE SEQUENCE [LARGE SCALE GENOMIC DNA]</scope>
    <source>
        <strain evidence="8">BCC8398</strain>
    </source>
</reference>
<evidence type="ECO:0000256" key="4">
    <source>
        <dbReference type="SAM" id="MobiDB-lite"/>
    </source>
</evidence>
<sequence>MSLYSDDDLGGYLLQDDLAVASSSAAGRTSNPYTDPNINTSNPLDALTAALALPPESQAQQDGLLEAAKRFEINPDKLPELVPQLLGLILNGGDTMLRFWTLDMISLAVGRSGLKLDVKVHVAQQCLEALSKLLHSTSTQTIKAVIPIFSTIYPLLFKLLATSRPPQAIVDLFQSSKSRIISFALDASAQPNVGVRAVAWKFLQRVLLSSTRAAGTDPRLQHKAANPNDVNVSMITPGSALQSSEAEEEGNQLLTQLVTHLYSASEPAILHPLINSLPLLCKSRPSLAAPLVSSMTLWTPSALGAAGRQPMEIRTVEKTMRVVMSHILRHPPFAAFAAQLNDALVRQRSRMEAAFVAEQTARRERRRAAKAAQSAKHPMDNSPSGVDPESSEQAHKRAKLESEGAVLQVQPGPGAGKGVEVDISGIEVDKVIEAVMAGLEVVPMELLDQAFENARRNLAEGTPDAIPVLAAALGISTGVAAVKTEAVKEEDYDEVLNPLDMDLDDDDLLLEDFDDAVEDEDEALAGQTFTSFTLPPPEPLDAEEKEYVLSTAIERIWTTGTDLSSLPDNTSSAPDAVGTDAFQTAVKPKEMWMLLLARLATRGAETKRKIIADFVVADFVNRSKFASVWLNEEWYNSRIGALPSDSYSANLLTILNAYLPKIDAKDRSLSSFLADLPEIPSSVISLLEDLCQDTDRNLVGFLALRDIVESRPPARKQALDTLLGLCTHPERKIRVPGIITTIRRWGPDSPMMPTLIRYALGVLWRLESVRKEGEDQATGEPGDEEGSSNEIENGGGEVTGQGVASDRKAAQDGDVNMEEELSKEDKEKLVKRNDVDLEVSSKFLGEVTPETVQQHVELAFALTKRNQSLLDDIFKLYPLLSTEIQASVEAQLMPLIQSIGPTEKLLENLRSFPDGADKLVMKIITTLSGGSGASPALVAVIKALLSEKELDPKFVVPIIGDLEKSEIERQLPRIISLLANPEDKDLVKTAFASMLGKITPADLLVSLHQDCPPTKLTIDAIGICFSMTTVFRSDVLANAISRVADLPVLPVVLVRTIMQVVTTYKSLIPFIANHVLPKLVTKKIWETPPLWEGFVRLSKLIAPASYGALLQLPKDQLRDLVKRQPTMKGGLKSFLANKPGSKAVLAELFGDDTPAQQQQQTAAATATTTAAA</sequence>
<organism evidence="7 8">
    <name type="scientific">Kwoniella heveanensis BCC8398</name>
    <dbReference type="NCBI Taxonomy" id="1296120"/>
    <lineage>
        <taxon>Eukaryota</taxon>
        <taxon>Fungi</taxon>
        <taxon>Dikarya</taxon>
        <taxon>Basidiomycota</taxon>
        <taxon>Agaricomycotina</taxon>
        <taxon>Tremellomycetes</taxon>
        <taxon>Tremellales</taxon>
        <taxon>Cryptococcaceae</taxon>
        <taxon>Kwoniella</taxon>
    </lineage>
</organism>
<dbReference type="PANTHER" id="PTHR15245:SF20">
    <property type="entry name" value="SYMPLEKIN"/>
    <property type="match status" value="1"/>
</dbReference>
<dbReference type="GO" id="GO:0006397">
    <property type="term" value="P:mRNA processing"/>
    <property type="evidence" value="ECO:0007669"/>
    <property type="project" value="UniProtKB-KW"/>
</dbReference>
<dbReference type="STRING" id="1296120.A0A1B9GMY8"/>
<feature type="domain" description="Symplekin C-terminal" evidence="6">
    <location>
        <begin position="951"/>
        <end position="1123"/>
    </location>
</feature>
<feature type="domain" description="Symplekin/Pta1 N-terminal" evidence="5">
    <location>
        <begin position="139"/>
        <end position="362"/>
    </location>
</feature>
<evidence type="ECO:0000259" key="5">
    <source>
        <dbReference type="Pfam" id="PF11935"/>
    </source>
</evidence>
<evidence type="ECO:0000256" key="2">
    <source>
        <dbReference type="ARBA" id="ARBA00022664"/>
    </source>
</evidence>
<feature type="compositionally biased region" description="Basic and acidic residues" evidence="4">
    <location>
        <begin position="392"/>
        <end position="402"/>
    </location>
</feature>